<dbReference type="RefSeq" id="WP_047760711.1">
    <property type="nucleotide sequence ID" value="NZ_CP091510.1"/>
</dbReference>
<dbReference type="Gene3D" id="3.10.310.50">
    <property type="match status" value="1"/>
</dbReference>
<gene>
    <name evidence="2" type="ORF">PL75_04440</name>
</gene>
<protein>
    <recommendedName>
        <fullName evidence="1">TPM domain-containing protein</fullName>
    </recommendedName>
</protein>
<dbReference type="EMBL" id="JTDO01000005">
    <property type="protein sequence ID" value="KLT73159.1"/>
    <property type="molecule type" value="Genomic_DNA"/>
</dbReference>
<dbReference type="AlphaFoldDB" id="A0A0J0YSS0"/>
<dbReference type="OrthoDB" id="5683663at2"/>
<sequence length="170" mass="19742">MQEKNRFKRLWQHWLHPRWRVERYFPSSELKKLSDEIGKSELTHSGEIRFVIESGYDSTDVLKGIDTRTRAWQWFGELGVWDTMSNSGVLVYVSFADHAVEIVADRGIAAKVPESEWRRVCDNMLLHFRGGDFISGLRLGLRDIGTILARHFPQQPDSDVNELSNDVILR</sequence>
<dbReference type="Pfam" id="PF04536">
    <property type="entry name" value="TPM_phosphatase"/>
    <property type="match status" value="1"/>
</dbReference>
<dbReference type="PANTHER" id="PTHR30373:SF8">
    <property type="entry name" value="BLL7265 PROTEIN"/>
    <property type="match status" value="1"/>
</dbReference>
<organism evidence="2 3">
    <name type="scientific">Neisseria arctica</name>
    <dbReference type="NCBI Taxonomy" id="1470200"/>
    <lineage>
        <taxon>Bacteria</taxon>
        <taxon>Pseudomonadati</taxon>
        <taxon>Pseudomonadota</taxon>
        <taxon>Betaproteobacteria</taxon>
        <taxon>Neisseriales</taxon>
        <taxon>Neisseriaceae</taxon>
        <taxon>Neisseria</taxon>
    </lineage>
</organism>
<dbReference type="PANTHER" id="PTHR30373">
    <property type="entry name" value="UPF0603 PROTEIN YGCG"/>
    <property type="match status" value="1"/>
</dbReference>
<name>A0A0J0YSS0_9NEIS</name>
<proteinExistence type="predicted"/>
<evidence type="ECO:0000313" key="2">
    <source>
        <dbReference type="EMBL" id="KLT73159.1"/>
    </source>
</evidence>
<comment type="caution">
    <text evidence="2">The sequence shown here is derived from an EMBL/GenBank/DDBJ whole genome shotgun (WGS) entry which is preliminary data.</text>
</comment>
<evidence type="ECO:0000259" key="1">
    <source>
        <dbReference type="Pfam" id="PF04536"/>
    </source>
</evidence>
<dbReference type="Proteomes" id="UP000036027">
    <property type="component" value="Unassembled WGS sequence"/>
</dbReference>
<accession>A0A0J0YSS0</accession>
<feature type="domain" description="TPM" evidence="1">
    <location>
        <begin position="25"/>
        <end position="145"/>
    </location>
</feature>
<keyword evidence="3" id="KW-1185">Reference proteome</keyword>
<dbReference type="STRING" id="1470200.PL75_04440"/>
<dbReference type="PATRIC" id="fig|1470200.3.peg.2041"/>
<evidence type="ECO:0000313" key="3">
    <source>
        <dbReference type="Proteomes" id="UP000036027"/>
    </source>
</evidence>
<reference evidence="2 3" key="1">
    <citation type="submission" date="2014-11" db="EMBL/GenBank/DDBJ databases">
        <title>Genome of a novel goose pathogen.</title>
        <authorList>
            <person name="Hansen C.M."/>
            <person name="Hueffer K."/>
            <person name="Choi S.C."/>
        </authorList>
    </citation>
    <scope>NUCLEOTIDE SEQUENCE [LARGE SCALE GENOMIC DNA]</scope>
    <source>
        <strain evidence="2 3">KH1503</strain>
    </source>
</reference>
<dbReference type="InterPro" id="IPR007621">
    <property type="entry name" value="TPM_dom"/>
</dbReference>